<name>A0A089YEU0_9PSED</name>
<evidence type="ECO:0000313" key="2">
    <source>
        <dbReference type="Proteomes" id="UP000029493"/>
    </source>
</evidence>
<dbReference type="Proteomes" id="UP000029493">
    <property type="component" value="Chromosome"/>
</dbReference>
<dbReference type="Pfam" id="PF19925">
    <property type="entry name" value="DUF6388"/>
    <property type="match status" value="1"/>
</dbReference>
<reference evidence="1 2" key="1">
    <citation type="submission" date="2014-09" db="EMBL/GenBank/DDBJ databases">
        <authorList>
            <person name="Chan K.-G."/>
        </authorList>
    </citation>
    <scope>NUCLEOTIDE SEQUENCE [LARGE SCALE GENOMIC DNA]</scope>
    <source>
        <strain evidence="1 2">ND07</strain>
    </source>
</reference>
<dbReference type="EMBL" id="CP009455">
    <property type="protein sequence ID" value="AIR90248.1"/>
    <property type="molecule type" value="Genomic_DNA"/>
</dbReference>
<proteinExistence type="predicted"/>
<evidence type="ECO:0000313" key="1">
    <source>
        <dbReference type="EMBL" id="AIR90248.1"/>
    </source>
</evidence>
<evidence type="ECO:0008006" key="3">
    <source>
        <dbReference type="Google" id="ProtNLM"/>
    </source>
</evidence>
<sequence>MIAKEHRQSAALERFAQANPQLLEEISGLDAREQAQQIAWAFEDQAQSEGLEAWEYALELIAESPQALASMRLETHQEVAQALGLEWEEYCVFNELDPAAP</sequence>
<protein>
    <recommendedName>
        <fullName evidence="3">DNA repair protein</fullName>
    </recommendedName>
</protein>
<dbReference type="RefSeq" id="WP_038412858.1">
    <property type="nucleotide sequence ID" value="NZ_CP009455.1"/>
</dbReference>
<dbReference type="OrthoDB" id="6898060at2"/>
<dbReference type="KEGG" id="psw:LK03_13505"/>
<accession>A0A089YEU0</accession>
<dbReference type="InterPro" id="IPR045662">
    <property type="entry name" value="DUF6388"/>
</dbReference>
<keyword evidence="2" id="KW-1185">Reference proteome</keyword>
<dbReference type="AlphaFoldDB" id="A0A089YEU0"/>
<organism evidence="1 2">
    <name type="scientific">Pseudomonas cremoricolorata</name>
    <dbReference type="NCBI Taxonomy" id="157783"/>
    <lineage>
        <taxon>Bacteria</taxon>
        <taxon>Pseudomonadati</taxon>
        <taxon>Pseudomonadota</taxon>
        <taxon>Gammaproteobacteria</taxon>
        <taxon>Pseudomonadales</taxon>
        <taxon>Pseudomonadaceae</taxon>
        <taxon>Pseudomonas</taxon>
    </lineage>
</organism>
<dbReference type="STRING" id="157783.LK03_13505"/>
<gene>
    <name evidence="1" type="ORF">LK03_13505</name>
</gene>